<sequence length="40" mass="4507">MENKNIRHKLISKFLSKSGILFGLKLNKLSFDDKGAISSK</sequence>
<proteinExistence type="predicted"/>
<accession>W3V237</accession>
<dbReference type="Proteomes" id="UP000018957">
    <property type="component" value="Unassembled WGS sequence"/>
</dbReference>
<protein>
    <submittedName>
        <fullName evidence="1">Uncharacterized protein</fullName>
    </submittedName>
</protein>
<name>W3V237_9GAMM</name>
<dbReference type="PATRIC" id="fig|1004151.3.peg.4541"/>
<evidence type="ECO:0000313" key="1">
    <source>
        <dbReference type="EMBL" id="ETS29190.1"/>
    </source>
</evidence>
<dbReference type="AlphaFoldDB" id="W3V237"/>
<comment type="caution">
    <text evidence="1">The sequence shown here is derived from an EMBL/GenBank/DDBJ whole genome shotgun (WGS) entry which is preliminary data.</text>
</comment>
<keyword evidence="2" id="KW-1185">Reference proteome</keyword>
<reference evidence="1 2" key="1">
    <citation type="submission" date="2013-11" db="EMBL/GenBank/DDBJ databases">
        <title>Elucidation of the Photorhabdus temperata genome and generation of transposon mutant library to identify motility mutants.</title>
        <authorList>
            <person name="Hurst S.G.IV."/>
            <person name="Micheals B."/>
            <person name="Abebe-Akele F."/>
            <person name="Rowedder H."/>
            <person name="Bullock H."/>
            <person name="Jackobeck R."/>
            <person name="Janicki E."/>
            <person name="Tisa L.S."/>
        </authorList>
    </citation>
    <scope>NUCLEOTIDE SEQUENCE [LARGE SCALE GENOMIC DNA]</scope>
    <source>
        <strain evidence="1 2">NC19</strain>
    </source>
</reference>
<gene>
    <name evidence="1" type="ORF">PTE_04404</name>
</gene>
<evidence type="ECO:0000313" key="2">
    <source>
        <dbReference type="Proteomes" id="UP000018957"/>
    </source>
</evidence>
<dbReference type="EMBL" id="AYSJ01000017">
    <property type="protein sequence ID" value="ETS29190.1"/>
    <property type="molecule type" value="Genomic_DNA"/>
</dbReference>
<organism evidence="1 2">
    <name type="scientific">Photorhabdus khanii NC19</name>
    <dbReference type="NCBI Taxonomy" id="1004151"/>
    <lineage>
        <taxon>Bacteria</taxon>
        <taxon>Pseudomonadati</taxon>
        <taxon>Pseudomonadota</taxon>
        <taxon>Gammaproteobacteria</taxon>
        <taxon>Enterobacterales</taxon>
        <taxon>Morganellaceae</taxon>
        <taxon>Photorhabdus</taxon>
    </lineage>
</organism>